<keyword evidence="1" id="KW-0677">Repeat</keyword>
<evidence type="ECO:0000256" key="1">
    <source>
        <dbReference type="ARBA" id="ARBA00022737"/>
    </source>
</evidence>
<dbReference type="InterPro" id="IPR051222">
    <property type="entry name" value="PPR/CCM1_RNA-binding"/>
</dbReference>
<dbReference type="Proteomes" id="UP000244722">
    <property type="component" value="Unassembled WGS sequence"/>
</dbReference>
<dbReference type="InterPro" id="IPR011990">
    <property type="entry name" value="TPR-like_helical_dom_sf"/>
</dbReference>
<dbReference type="Pfam" id="PF13041">
    <property type="entry name" value="PPR_2"/>
    <property type="match status" value="1"/>
</dbReference>
<organism evidence="4 5">
    <name type="scientific">Tuber borchii</name>
    <name type="common">White truffle</name>
    <dbReference type="NCBI Taxonomy" id="42251"/>
    <lineage>
        <taxon>Eukaryota</taxon>
        <taxon>Fungi</taxon>
        <taxon>Dikarya</taxon>
        <taxon>Ascomycota</taxon>
        <taxon>Pezizomycotina</taxon>
        <taxon>Pezizomycetes</taxon>
        <taxon>Pezizales</taxon>
        <taxon>Tuberaceae</taxon>
        <taxon>Tuber</taxon>
    </lineage>
</organism>
<evidence type="ECO:0000256" key="2">
    <source>
        <dbReference type="PROSITE-ProRule" id="PRU00708"/>
    </source>
</evidence>
<dbReference type="PANTHER" id="PTHR47942:SF105">
    <property type="entry name" value="ATPASE EXPRESSION PROTEIN 3"/>
    <property type="match status" value="1"/>
</dbReference>
<name>A0A2T7A720_TUBBO</name>
<dbReference type="OrthoDB" id="185373at2759"/>
<evidence type="ECO:0000313" key="5">
    <source>
        <dbReference type="Proteomes" id="UP000244722"/>
    </source>
</evidence>
<sequence length="569" mass="63757">MFNCCACWGRNLTALISTHVPRRTAYSSAARVKERRFTGRNVRLYRDPHKLAGAVKKQLIQGDDNKALQLAREGGRWLNSVVSWNHIIGHNIERGRFRVAFKAFNDMKKTSISPDSYTFTIMLNALAEYPTRPTAHERALQLYHSMSRPNSPVEPQIVHTNAVLKVCARCGDVDTMWDIVLKLPLSGLGAPNAITYTTLLNGIQGAHEVEEGRRVWAGILSRWNSGKLWVDEELACAMGRLLLLGTKPEHWQEVFKVVEQVFGIKDPTSEEQEVNPGDQLYVEGTTKPISEIKELLQTPEDGDPNARAPYVPLPLRGQTTRGNPSSGSNSSITRPMPGNAVLGLVIKACTQLSDNELARYYWKTLTAPPYSVRPDMENFHDLLRLLRKSRSGPDALDVLHAMLSRRDTTPTAKSFFIAMSCCKREGRGPGFPAAEEMLILMDKHRVRIDVKVVTMFLQCAVKTGVPTYWKSALKTVEDIFDLRGELDKLVSLRAHSDLLETHVELAKWMQGIIDRLLETSDVPWGHGERTVFEKKKGMLVRLIERFGWVAGGAEGGGKNWKAKVIRGDA</sequence>
<proteinExistence type="predicted"/>
<feature type="repeat" description="PPR" evidence="2">
    <location>
        <begin position="80"/>
        <end position="114"/>
    </location>
</feature>
<dbReference type="PANTHER" id="PTHR47942">
    <property type="entry name" value="TETRATRICOPEPTIDE REPEAT (TPR)-LIKE SUPERFAMILY PROTEIN-RELATED"/>
    <property type="match status" value="1"/>
</dbReference>
<dbReference type="STRING" id="42251.A0A2T7A720"/>
<accession>A0A2T7A720</accession>
<evidence type="ECO:0000256" key="3">
    <source>
        <dbReference type="SAM" id="MobiDB-lite"/>
    </source>
</evidence>
<comment type="caution">
    <text evidence="4">The sequence shown here is derived from an EMBL/GenBank/DDBJ whole genome shotgun (WGS) entry which is preliminary data.</text>
</comment>
<feature type="region of interest" description="Disordered" evidence="3">
    <location>
        <begin position="313"/>
        <end position="334"/>
    </location>
</feature>
<dbReference type="EMBL" id="NESQ01000011">
    <property type="protein sequence ID" value="PUU83490.1"/>
    <property type="molecule type" value="Genomic_DNA"/>
</dbReference>
<dbReference type="InterPro" id="IPR002885">
    <property type="entry name" value="PPR_rpt"/>
</dbReference>
<dbReference type="AlphaFoldDB" id="A0A2T7A720"/>
<protein>
    <recommendedName>
        <fullName evidence="6">Pentatricopeptide repeat protein</fullName>
    </recommendedName>
</protein>
<evidence type="ECO:0008006" key="6">
    <source>
        <dbReference type="Google" id="ProtNLM"/>
    </source>
</evidence>
<dbReference type="Gene3D" id="1.25.40.10">
    <property type="entry name" value="Tetratricopeptide repeat domain"/>
    <property type="match status" value="2"/>
</dbReference>
<keyword evidence="5" id="KW-1185">Reference proteome</keyword>
<evidence type="ECO:0000313" key="4">
    <source>
        <dbReference type="EMBL" id="PUU83490.1"/>
    </source>
</evidence>
<dbReference type="PROSITE" id="PS51375">
    <property type="entry name" value="PPR"/>
    <property type="match status" value="1"/>
</dbReference>
<gene>
    <name evidence="4" type="ORF">B9Z19DRAFT_1105139</name>
</gene>
<reference evidence="4 5" key="1">
    <citation type="submission" date="2017-04" db="EMBL/GenBank/DDBJ databases">
        <title>Draft genome sequence of Tuber borchii Vittad., a whitish edible truffle.</title>
        <authorList>
            <consortium name="DOE Joint Genome Institute"/>
            <person name="Murat C."/>
            <person name="Kuo A."/>
            <person name="Barry K.W."/>
            <person name="Clum A."/>
            <person name="Dockter R.B."/>
            <person name="Fauchery L."/>
            <person name="Iotti M."/>
            <person name="Kohler A."/>
            <person name="Labutti K."/>
            <person name="Lindquist E.A."/>
            <person name="Lipzen A."/>
            <person name="Ohm R.A."/>
            <person name="Wang M."/>
            <person name="Grigoriev I.V."/>
            <person name="Zambonelli A."/>
            <person name="Martin F.M."/>
        </authorList>
    </citation>
    <scope>NUCLEOTIDE SEQUENCE [LARGE SCALE GENOMIC DNA]</scope>
    <source>
        <strain evidence="4 5">Tbo3840</strain>
    </source>
</reference>
<feature type="compositionally biased region" description="Polar residues" evidence="3">
    <location>
        <begin position="317"/>
        <end position="333"/>
    </location>
</feature>